<dbReference type="GO" id="GO:0005783">
    <property type="term" value="C:endoplasmic reticulum"/>
    <property type="evidence" value="ECO:0007669"/>
    <property type="project" value="UniProtKB-SubCell"/>
</dbReference>
<sequence length="227" mass="25404">MSIYDVFVINRAGSLIYDYSTKTEIPKIEKTFSFPLDLVLEVIDQKAVVVFGARDRIQLRYSVSAVNSRPVRQCRFTVVTEDGSETEHNVMEFLGNAANFPVDLSFSPPTVTQNEKIILSSTFHSLFAIAAQLSPMPKSSGIEVLETNQFRLHCFQSVTGVKFVVVASLNANQNLDALLRKIYELYADFALKNPFYSIDMPIRCERFDDAMVALLSKADSTAPLLTV</sequence>
<dbReference type="Gene3D" id="3.30.450.70">
    <property type="match status" value="1"/>
</dbReference>
<reference evidence="10" key="1">
    <citation type="submission" date="2023-06" db="EMBL/GenBank/DDBJ databases">
        <title>Genomic analysis of the entomopathogenic nematode Steinernema hermaphroditum.</title>
        <authorList>
            <person name="Schwarz E.M."/>
            <person name="Heppert J.K."/>
            <person name="Baniya A."/>
            <person name="Schwartz H.T."/>
            <person name="Tan C.-H."/>
            <person name="Antoshechkin I."/>
            <person name="Sternberg P.W."/>
            <person name="Goodrich-Blair H."/>
            <person name="Dillman A.R."/>
        </authorList>
    </citation>
    <scope>NUCLEOTIDE SEQUENCE</scope>
    <source>
        <strain evidence="10">PS9179</strain>
        <tissue evidence="10">Whole animal</tissue>
    </source>
</reference>
<comment type="subcellular location">
    <subcellularLocation>
        <location evidence="9">Endoplasmic reticulum</location>
    </subcellularLocation>
    <subcellularLocation>
        <location evidence="9">Golgi apparatus</location>
        <location evidence="9">cis-Golgi network</location>
    </subcellularLocation>
    <subcellularLocation>
        <location evidence="1">Golgi apparatus</location>
    </subcellularLocation>
</comment>
<evidence type="ECO:0000256" key="3">
    <source>
        <dbReference type="ARBA" id="ARBA00022824"/>
    </source>
</evidence>
<dbReference type="AlphaFoldDB" id="A0AA39HFU2"/>
<comment type="function">
    <text evidence="7">Core component of the TRAPP complexes which has a function of guanine nucleotide exchange factor activity for Rab1 GTPase. Plays a role in vesicular transport from endoplasmic reticulum to Golgi and autophagy. May play a role in dendrite postsynaptic membrane trafficking.</text>
</comment>
<dbReference type="PANTHER" id="PTHR23249:SF15">
    <property type="entry name" value="TRAFFICKING PROTEIN PARTICLE COMPLEX SUBUNIT 4"/>
    <property type="match status" value="1"/>
</dbReference>
<accession>A0AA39HFU2</accession>
<dbReference type="GO" id="GO:0006888">
    <property type="term" value="P:endoplasmic reticulum to Golgi vesicle-mediated transport"/>
    <property type="evidence" value="ECO:0007669"/>
    <property type="project" value="UniProtKB-UniRule"/>
</dbReference>
<keyword evidence="11" id="KW-1185">Reference proteome</keyword>
<evidence type="ECO:0000256" key="5">
    <source>
        <dbReference type="ARBA" id="ARBA00023034"/>
    </source>
</evidence>
<dbReference type="GO" id="GO:0030008">
    <property type="term" value="C:TRAPP complex"/>
    <property type="evidence" value="ECO:0007669"/>
    <property type="project" value="UniProtKB-UniRule"/>
</dbReference>
<evidence type="ECO:0000256" key="1">
    <source>
        <dbReference type="ARBA" id="ARBA00004555"/>
    </source>
</evidence>
<dbReference type="Pfam" id="PF04099">
    <property type="entry name" value="Sybindin"/>
    <property type="match status" value="1"/>
</dbReference>
<dbReference type="PANTHER" id="PTHR23249">
    <property type="entry name" value="TRAFFICKING PROTEIN PARTICLE COMPLEX SUBUNIT"/>
    <property type="match status" value="1"/>
</dbReference>
<keyword evidence="3 9" id="KW-0256">Endoplasmic reticulum</keyword>
<evidence type="ECO:0000313" key="11">
    <source>
        <dbReference type="Proteomes" id="UP001175271"/>
    </source>
</evidence>
<keyword evidence="5 9" id="KW-0333">Golgi apparatus</keyword>
<dbReference type="Proteomes" id="UP001175271">
    <property type="component" value="Unassembled WGS sequence"/>
</dbReference>
<evidence type="ECO:0000256" key="7">
    <source>
        <dbReference type="ARBA" id="ARBA00046052"/>
    </source>
</evidence>
<dbReference type="CDD" id="cd14856">
    <property type="entry name" value="TRAPPC4_synbindin"/>
    <property type="match status" value="1"/>
</dbReference>
<proteinExistence type="inferred from homology"/>
<gene>
    <name evidence="10" type="ORF">QR680_017126</name>
</gene>
<comment type="caution">
    <text evidence="10">The sequence shown here is derived from an EMBL/GenBank/DDBJ whole genome shotgun (WGS) entry which is preliminary data.</text>
</comment>
<dbReference type="InterPro" id="IPR011012">
    <property type="entry name" value="Longin-like_dom_sf"/>
</dbReference>
<dbReference type="SUPFAM" id="SSF64356">
    <property type="entry name" value="SNARE-like"/>
    <property type="match status" value="1"/>
</dbReference>
<name>A0AA39HFU2_9BILA</name>
<evidence type="ECO:0000256" key="8">
    <source>
        <dbReference type="ARBA" id="ARBA00046941"/>
    </source>
</evidence>
<dbReference type="Gene3D" id="2.30.42.40">
    <property type="match status" value="1"/>
</dbReference>
<evidence type="ECO:0000256" key="2">
    <source>
        <dbReference type="ARBA" id="ARBA00022448"/>
    </source>
</evidence>
<evidence type="ECO:0000313" key="10">
    <source>
        <dbReference type="EMBL" id="KAK0403797.1"/>
    </source>
</evidence>
<evidence type="ECO:0000256" key="4">
    <source>
        <dbReference type="ARBA" id="ARBA00022892"/>
    </source>
</evidence>
<keyword evidence="2 9" id="KW-0813">Transport</keyword>
<comment type="similarity">
    <text evidence="6">Belongs to the TRAPP small subunits family. TRAPPC4 subfamily.</text>
</comment>
<dbReference type="FunFam" id="3.30.450.70:FF:000017">
    <property type="entry name" value="Sybindin-like family protein"/>
    <property type="match status" value="1"/>
</dbReference>
<evidence type="ECO:0000256" key="9">
    <source>
        <dbReference type="RuleBase" id="RU366065"/>
    </source>
</evidence>
<keyword evidence="4 9" id="KW-0931">ER-Golgi transport</keyword>
<protein>
    <recommendedName>
        <fullName evidence="9">Trafficking protein particle complex subunit</fullName>
    </recommendedName>
</protein>
<comment type="subunit">
    <text evidence="8">Component of the multisubunit TRAPP (transport protein particle) complex, which includes at least TRAPPC2, TRAPPC2L, TRAPPC3, TRAPPC3L, TRAPPC4, TRAPPC5, TRAPPC8, TRAPPC9, TRAPPC10, TRAPPC11 and TRAPPC12. Interacts with SDC2.</text>
</comment>
<dbReference type="GO" id="GO:0005794">
    <property type="term" value="C:Golgi apparatus"/>
    <property type="evidence" value="ECO:0007669"/>
    <property type="project" value="UniProtKB-SubCell"/>
</dbReference>
<organism evidence="10 11">
    <name type="scientific">Steinernema hermaphroditum</name>
    <dbReference type="NCBI Taxonomy" id="289476"/>
    <lineage>
        <taxon>Eukaryota</taxon>
        <taxon>Metazoa</taxon>
        <taxon>Ecdysozoa</taxon>
        <taxon>Nematoda</taxon>
        <taxon>Chromadorea</taxon>
        <taxon>Rhabditida</taxon>
        <taxon>Tylenchina</taxon>
        <taxon>Panagrolaimomorpha</taxon>
        <taxon>Strongyloidoidea</taxon>
        <taxon>Steinernematidae</taxon>
        <taxon>Steinernema</taxon>
    </lineage>
</organism>
<dbReference type="EMBL" id="JAUCMV010000004">
    <property type="protein sequence ID" value="KAK0403797.1"/>
    <property type="molecule type" value="Genomic_DNA"/>
</dbReference>
<evidence type="ECO:0000256" key="6">
    <source>
        <dbReference type="ARBA" id="ARBA00038179"/>
    </source>
</evidence>
<comment type="subunit">
    <text evidence="9">Part of the multisubunit transport protein particle (TRAPP) complex.</text>
</comment>
<dbReference type="InterPro" id="IPR007233">
    <property type="entry name" value="TRAPPC"/>
</dbReference>
<dbReference type="SMART" id="SM01399">
    <property type="entry name" value="Sybindin"/>
    <property type="match status" value="1"/>
</dbReference>